<evidence type="ECO:0000313" key="1">
    <source>
        <dbReference type="EMBL" id="BAR98656.1"/>
    </source>
</evidence>
<dbReference type="RefSeq" id="WP_055036107.1">
    <property type="nucleotide sequence ID" value="NZ_AP014854.2"/>
</dbReference>
<evidence type="ECO:0000313" key="3">
    <source>
        <dbReference type="Proteomes" id="UP000065734"/>
    </source>
</evidence>
<protein>
    <submittedName>
        <fullName evidence="2">Uncharacterized protein</fullName>
    </submittedName>
</protein>
<reference evidence="3" key="3">
    <citation type="journal article" date="2016" name="Genome Announc.">
        <title>Revised genome sequence of the purple photosynthetic bacterium Blastochloris viridis.</title>
        <authorList>
            <person name="Liu L.N."/>
            <person name="Faulkner M."/>
            <person name="Liu X."/>
            <person name="Huang F."/>
            <person name="Darby A.C."/>
            <person name="Hall N."/>
        </authorList>
    </citation>
    <scope>NUCLEOTIDE SEQUENCE [LARGE SCALE GENOMIC DNA]</scope>
    <source>
        <strain evidence="3">ATCC 19567 / DSM 133 / F</strain>
    </source>
</reference>
<sequence>MARRRQAPDLLDEEPLLREAKRLMLEADRIAQAPDGPAHRVRLLALISDVEEVRRAMAERRDALGLKTDTVVRQMTAVSAYNRIAQTLVNGRKRP</sequence>
<dbReference type="EMBL" id="LN907867">
    <property type="protein sequence ID" value="CUU44006.1"/>
    <property type="molecule type" value="Genomic_DNA"/>
</dbReference>
<reference evidence="2" key="2">
    <citation type="submission" date="2015-11" db="EMBL/GenBank/DDBJ databases">
        <authorList>
            <person name="Zhang Y."/>
            <person name="Guo Z."/>
        </authorList>
    </citation>
    <scope>NUCLEOTIDE SEQUENCE</scope>
    <source>
        <strain evidence="2">1</strain>
    </source>
</reference>
<reference evidence="1" key="1">
    <citation type="journal article" date="2015" name="Genome Announc.">
        <title>Complete Genome Sequence of the Bacteriochlorophyll b-Producing Photosynthetic Bacterium Blastochloris viridis.</title>
        <authorList>
            <person name="Tsukatani Y."/>
            <person name="Hirose Y."/>
            <person name="Harada J."/>
            <person name="Misawa N."/>
            <person name="Mori K."/>
            <person name="Inoue K."/>
            <person name="Tamiaki H."/>
        </authorList>
    </citation>
    <scope>NUCLEOTIDE SEQUENCE [LARGE SCALE GENOMIC DNA]</scope>
    <source>
        <strain evidence="1">DSM 133</strain>
    </source>
</reference>
<dbReference type="KEGG" id="bvr:BVIR_269"/>
<dbReference type="Proteomes" id="UP000065734">
    <property type="component" value="Chromosome I"/>
</dbReference>
<dbReference type="AlphaFoldDB" id="A0A0H5BE75"/>
<dbReference type="STRING" id="1079.BVIR_269"/>
<dbReference type="EMBL" id="AP014854">
    <property type="protein sequence ID" value="BAR98656.1"/>
    <property type="molecule type" value="Genomic_DNA"/>
</dbReference>
<evidence type="ECO:0000313" key="2">
    <source>
        <dbReference type="EMBL" id="CUU44006.1"/>
    </source>
</evidence>
<proteinExistence type="predicted"/>
<organism evidence="2 3">
    <name type="scientific">Blastochloris viridis</name>
    <name type="common">Rhodopseudomonas viridis</name>
    <dbReference type="NCBI Taxonomy" id="1079"/>
    <lineage>
        <taxon>Bacteria</taxon>
        <taxon>Pseudomonadati</taxon>
        <taxon>Pseudomonadota</taxon>
        <taxon>Alphaproteobacteria</taxon>
        <taxon>Hyphomicrobiales</taxon>
        <taxon>Blastochloridaceae</taxon>
        <taxon>Blastochloris</taxon>
    </lineage>
</organism>
<accession>A0A0H5BE75</accession>
<gene>
    <name evidence="1" type="ORF">BV133_1063</name>
    <name evidence="2" type="ORF">BVIRIDIS_30350</name>
</gene>
<keyword evidence="3" id="KW-1185">Reference proteome</keyword>
<name>A0A0H5BE75_BLAVI</name>